<dbReference type="GO" id="GO:0009289">
    <property type="term" value="C:pilus"/>
    <property type="evidence" value="ECO:0007669"/>
    <property type="project" value="UniProtKB-SubCell"/>
</dbReference>
<evidence type="ECO:0000313" key="7">
    <source>
        <dbReference type="EMBL" id="KIH84477.1"/>
    </source>
</evidence>
<dbReference type="RefSeq" id="WP_040065342.1">
    <property type="nucleotide sequence ID" value="NZ_JXDG01000018.1"/>
</dbReference>
<keyword evidence="4" id="KW-0281">Fimbrium</keyword>
<gene>
    <name evidence="7" type="ORF">UCMB321_1708</name>
</gene>
<evidence type="ECO:0000256" key="2">
    <source>
        <dbReference type="ARBA" id="ARBA00006671"/>
    </source>
</evidence>
<name>A0A0C2IHU7_9PSED</name>
<evidence type="ECO:0000313" key="8">
    <source>
        <dbReference type="Proteomes" id="UP000031535"/>
    </source>
</evidence>
<comment type="similarity">
    <text evidence="2">Belongs to the fimbrial protein family.</text>
</comment>
<dbReference type="Proteomes" id="UP000031535">
    <property type="component" value="Unassembled WGS sequence"/>
</dbReference>
<dbReference type="GO" id="GO:0043709">
    <property type="term" value="P:cell adhesion involved in single-species biofilm formation"/>
    <property type="evidence" value="ECO:0007669"/>
    <property type="project" value="TreeGrafter"/>
</dbReference>
<dbReference type="Gene3D" id="2.60.40.1090">
    <property type="entry name" value="Fimbrial-type adhesion domain"/>
    <property type="match status" value="1"/>
</dbReference>
<evidence type="ECO:0000256" key="4">
    <source>
        <dbReference type="ARBA" id="ARBA00023263"/>
    </source>
</evidence>
<dbReference type="STRING" id="226910.UCMB321_1708"/>
<dbReference type="PANTHER" id="PTHR33420:SF3">
    <property type="entry name" value="FIMBRIAL SUBUNIT ELFA"/>
    <property type="match status" value="1"/>
</dbReference>
<dbReference type="PANTHER" id="PTHR33420">
    <property type="entry name" value="FIMBRIAL SUBUNIT ELFA-RELATED"/>
    <property type="match status" value="1"/>
</dbReference>
<feature type="chain" id="PRO_5002150443" evidence="5">
    <location>
        <begin position="24"/>
        <end position="183"/>
    </location>
</feature>
<evidence type="ECO:0000256" key="5">
    <source>
        <dbReference type="SAM" id="SignalP"/>
    </source>
</evidence>
<proteinExistence type="inferred from homology"/>
<dbReference type="Pfam" id="PF00419">
    <property type="entry name" value="Fimbrial"/>
    <property type="match status" value="1"/>
</dbReference>
<keyword evidence="8" id="KW-1185">Reference proteome</keyword>
<organism evidence="7 8">
    <name type="scientific">Pseudomonas batumici</name>
    <dbReference type="NCBI Taxonomy" id="226910"/>
    <lineage>
        <taxon>Bacteria</taxon>
        <taxon>Pseudomonadati</taxon>
        <taxon>Pseudomonadota</taxon>
        <taxon>Gammaproteobacteria</taxon>
        <taxon>Pseudomonadales</taxon>
        <taxon>Pseudomonadaceae</taxon>
        <taxon>Pseudomonas</taxon>
    </lineage>
</organism>
<reference evidence="7 8" key="1">
    <citation type="submission" date="2015-01" db="EMBL/GenBank/DDBJ databases">
        <title>Complete genome of Pseudomonas batumici UCM B-321 producer of the batumin antibiotic with strong antistaphilococcal and potential anticancer activity.</title>
        <authorList>
            <person name="Klochko V.V."/>
            <person name="Zelena L.B."/>
            <person name="Elena K.A."/>
            <person name="Reva O.N."/>
        </authorList>
    </citation>
    <scope>NUCLEOTIDE SEQUENCE [LARGE SCALE GENOMIC DNA]</scope>
    <source>
        <strain evidence="7 8">UCM B-321</strain>
    </source>
</reference>
<dbReference type="SUPFAM" id="SSF49401">
    <property type="entry name" value="Bacterial adhesins"/>
    <property type="match status" value="1"/>
</dbReference>
<dbReference type="InterPro" id="IPR036937">
    <property type="entry name" value="Adhesion_dom_fimbrial_sf"/>
</dbReference>
<dbReference type="PATRIC" id="fig|226910.6.peg.1698"/>
<accession>A0A0C2IHU7</accession>
<protein>
    <submittedName>
        <fullName evidence="7">Type-1 fimbrial protein, A chain</fullName>
    </submittedName>
</protein>
<dbReference type="EMBL" id="JXDG01000018">
    <property type="protein sequence ID" value="KIH84477.1"/>
    <property type="molecule type" value="Genomic_DNA"/>
</dbReference>
<dbReference type="AlphaFoldDB" id="A0A0C2IHU7"/>
<dbReference type="InterPro" id="IPR000259">
    <property type="entry name" value="Adhesion_dom_fimbrial"/>
</dbReference>
<evidence type="ECO:0000256" key="3">
    <source>
        <dbReference type="ARBA" id="ARBA00022729"/>
    </source>
</evidence>
<feature type="signal peptide" evidence="5">
    <location>
        <begin position="1"/>
        <end position="23"/>
    </location>
</feature>
<evidence type="ECO:0000256" key="1">
    <source>
        <dbReference type="ARBA" id="ARBA00004561"/>
    </source>
</evidence>
<keyword evidence="3 5" id="KW-0732">Signal</keyword>
<comment type="caution">
    <text evidence="7">The sequence shown here is derived from an EMBL/GenBank/DDBJ whole genome shotgun (WGS) entry which is preliminary data.</text>
</comment>
<comment type="subcellular location">
    <subcellularLocation>
        <location evidence="1">Fimbrium</location>
    </subcellularLocation>
</comment>
<sequence length="183" mass="18593">MKQSLLALPLGLLLGMAATSAFATTGTINFEGMITDITCPIEIINPETGAPGNLVRLGRVSKSLFAAVGDEGGHRDFAMRVTPGTGCTAPTKATVKFTGVHGSTGTGNTLHALRSGGGYASGLGLAIKDNKGALIGYGVESAEYALDENDPTDMLFTAAYKSTLPAVGTGAAQVEVAFVVNIT</sequence>
<dbReference type="InterPro" id="IPR008966">
    <property type="entry name" value="Adhesion_dom_sf"/>
</dbReference>
<dbReference type="OrthoDB" id="7031916at2"/>
<feature type="domain" description="Fimbrial-type adhesion" evidence="6">
    <location>
        <begin position="28"/>
        <end position="181"/>
    </location>
</feature>
<evidence type="ECO:0000259" key="6">
    <source>
        <dbReference type="Pfam" id="PF00419"/>
    </source>
</evidence>
<dbReference type="InterPro" id="IPR050263">
    <property type="entry name" value="Bact_Fimbrial_Adh_Pro"/>
</dbReference>